<organism evidence="5 6">
    <name type="scientific">Cyclotella atomus</name>
    <dbReference type="NCBI Taxonomy" id="382360"/>
    <lineage>
        <taxon>Eukaryota</taxon>
        <taxon>Sar</taxon>
        <taxon>Stramenopiles</taxon>
        <taxon>Ochrophyta</taxon>
        <taxon>Bacillariophyta</taxon>
        <taxon>Coscinodiscophyceae</taxon>
        <taxon>Thalassiosirophycidae</taxon>
        <taxon>Stephanodiscales</taxon>
        <taxon>Stephanodiscaceae</taxon>
        <taxon>Cyclotella</taxon>
    </lineage>
</organism>
<feature type="domain" description="HMG box" evidence="4">
    <location>
        <begin position="91"/>
        <end position="201"/>
    </location>
</feature>
<keyword evidence="6" id="KW-1185">Reference proteome</keyword>
<evidence type="ECO:0000256" key="1">
    <source>
        <dbReference type="ARBA" id="ARBA00023125"/>
    </source>
</evidence>
<dbReference type="GO" id="GO:0003677">
    <property type="term" value="F:DNA binding"/>
    <property type="evidence" value="ECO:0007669"/>
    <property type="project" value="UniProtKB-UniRule"/>
</dbReference>
<dbReference type="PANTHER" id="PTHR48112:SF15">
    <property type="entry name" value="HMG BOX DOMAIN-CONTAINING PROTEIN"/>
    <property type="match status" value="1"/>
</dbReference>
<dbReference type="EMBL" id="JALLPJ020000320">
    <property type="protein sequence ID" value="KAL3795426.1"/>
    <property type="molecule type" value="Genomic_DNA"/>
</dbReference>
<evidence type="ECO:0000313" key="6">
    <source>
        <dbReference type="Proteomes" id="UP001530400"/>
    </source>
</evidence>
<protein>
    <recommendedName>
        <fullName evidence="4">HMG box domain-containing protein</fullName>
    </recommendedName>
</protein>
<dbReference type="PANTHER" id="PTHR48112">
    <property type="entry name" value="HIGH MOBILITY GROUP PROTEIN DSP1"/>
    <property type="match status" value="1"/>
</dbReference>
<feature type="region of interest" description="Disordered" evidence="3">
    <location>
        <begin position="34"/>
        <end position="155"/>
    </location>
</feature>
<feature type="DNA-binding region" description="HMG box" evidence="2">
    <location>
        <begin position="91"/>
        <end position="201"/>
    </location>
</feature>
<feature type="region of interest" description="Disordered" evidence="3">
    <location>
        <begin position="204"/>
        <end position="224"/>
    </location>
</feature>
<dbReference type="CDD" id="cd00084">
    <property type="entry name" value="HMG-box_SF"/>
    <property type="match status" value="1"/>
</dbReference>
<dbReference type="SMART" id="SM00398">
    <property type="entry name" value="HMG"/>
    <property type="match status" value="1"/>
</dbReference>
<dbReference type="InterPro" id="IPR050342">
    <property type="entry name" value="HMGB"/>
</dbReference>
<proteinExistence type="predicted"/>
<name>A0ABD3Q784_9STRA</name>
<dbReference type="GO" id="GO:0005634">
    <property type="term" value="C:nucleus"/>
    <property type="evidence" value="ECO:0007669"/>
    <property type="project" value="UniProtKB-UniRule"/>
</dbReference>
<feature type="compositionally biased region" description="Basic residues" evidence="3">
    <location>
        <begin position="78"/>
        <end position="93"/>
    </location>
</feature>
<reference evidence="5 6" key="1">
    <citation type="submission" date="2024-10" db="EMBL/GenBank/DDBJ databases">
        <title>Updated reference genomes for cyclostephanoid diatoms.</title>
        <authorList>
            <person name="Roberts W.R."/>
            <person name="Alverson A.J."/>
        </authorList>
    </citation>
    <scope>NUCLEOTIDE SEQUENCE [LARGE SCALE GENOMIC DNA]</scope>
    <source>
        <strain evidence="5 6">AJA010-31</strain>
    </source>
</reference>
<feature type="compositionally biased region" description="Polar residues" evidence="3">
    <location>
        <begin position="40"/>
        <end position="49"/>
    </location>
</feature>
<comment type="caution">
    <text evidence="5">The sequence shown here is derived from an EMBL/GenBank/DDBJ whole genome shotgun (WGS) entry which is preliminary data.</text>
</comment>
<evidence type="ECO:0000259" key="4">
    <source>
        <dbReference type="PROSITE" id="PS50118"/>
    </source>
</evidence>
<feature type="compositionally biased region" description="Acidic residues" evidence="3">
    <location>
        <begin position="129"/>
        <end position="139"/>
    </location>
</feature>
<sequence>MPLPQFNPMAAAMMMQNPFMNPMSMGGGMPIPQCHPAASSLGNGKTPFTAQGAPPAEIGTARGAKRAATNATQSSTKASKRANKKKVKGKPKRPLSAYNLFFKDERERILNDIPKKEEDDADNAGSNKEEEEKEEEGGGEGDANAIGVKPKKKPHGKIGFESLAKLIGKRWQELESVEVDKYKKLAEEDAKRYKAEMEVFLTKEANSEETDGGGEAKKRKLNSD</sequence>
<evidence type="ECO:0000256" key="3">
    <source>
        <dbReference type="SAM" id="MobiDB-lite"/>
    </source>
</evidence>
<dbReference type="AlphaFoldDB" id="A0ABD3Q784"/>
<evidence type="ECO:0000313" key="5">
    <source>
        <dbReference type="EMBL" id="KAL3795426.1"/>
    </source>
</evidence>
<dbReference type="Gene3D" id="1.10.30.10">
    <property type="entry name" value="High mobility group box domain"/>
    <property type="match status" value="1"/>
</dbReference>
<dbReference type="InterPro" id="IPR036910">
    <property type="entry name" value="HMG_box_dom_sf"/>
</dbReference>
<feature type="compositionally biased region" description="Basic and acidic residues" evidence="3">
    <location>
        <begin position="102"/>
        <end position="118"/>
    </location>
</feature>
<gene>
    <name evidence="5" type="ORF">ACHAWO_007674</name>
</gene>
<dbReference type="SUPFAM" id="SSF47095">
    <property type="entry name" value="HMG-box"/>
    <property type="match status" value="2"/>
</dbReference>
<accession>A0ABD3Q784</accession>
<dbReference type="PROSITE" id="PS50118">
    <property type="entry name" value="HMG_BOX_2"/>
    <property type="match status" value="1"/>
</dbReference>
<dbReference type="Proteomes" id="UP001530400">
    <property type="component" value="Unassembled WGS sequence"/>
</dbReference>
<keyword evidence="1 2" id="KW-0238">DNA-binding</keyword>
<evidence type="ECO:0000256" key="2">
    <source>
        <dbReference type="PROSITE-ProRule" id="PRU00267"/>
    </source>
</evidence>
<keyword evidence="2" id="KW-0539">Nucleus</keyword>
<dbReference type="InterPro" id="IPR009071">
    <property type="entry name" value="HMG_box_dom"/>
</dbReference>